<dbReference type="EMBL" id="BAABME010014958">
    <property type="protein sequence ID" value="GAA0138535.1"/>
    <property type="molecule type" value="Genomic_DNA"/>
</dbReference>
<dbReference type="Gene3D" id="4.10.1110.10">
    <property type="entry name" value="AN1-like Zinc finger"/>
    <property type="match status" value="1"/>
</dbReference>
<dbReference type="PROSITE" id="PS51036">
    <property type="entry name" value="ZF_A20"/>
    <property type="match status" value="1"/>
</dbReference>
<evidence type="ECO:0000259" key="7">
    <source>
        <dbReference type="PROSITE" id="PS51039"/>
    </source>
</evidence>
<dbReference type="InterPro" id="IPR050652">
    <property type="entry name" value="AN1_A20_ZnFinger"/>
</dbReference>
<dbReference type="PROSITE" id="PS51039">
    <property type="entry name" value="ZF_AN1"/>
    <property type="match status" value="1"/>
</dbReference>
<evidence type="ECO:0000256" key="4">
    <source>
        <dbReference type="ARBA" id="ARBA00022833"/>
    </source>
</evidence>
<proteinExistence type="predicted"/>
<dbReference type="PANTHER" id="PTHR10634">
    <property type="entry name" value="AN1-TYPE ZINC FINGER PROTEIN"/>
    <property type="match status" value="1"/>
</dbReference>
<dbReference type="InterPro" id="IPR002653">
    <property type="entry name" value="Znf_A20"/>
</dbReference>
<keyword evidence="2" id="KW-0479">Metal-binding</keyword>
<dbReference type="GO" id="GO:0003677">
    <property type="term" value="F:DNA binding"/>
    <property type="evidence" value="ECO:0007669"/>
    <property type="project" value="InterPro"/>
</dbReference>
<comment type="function">
    <text evidence="1">May be involved in environmental stress response.</text>
</comment>
<evidence type="ECO:0000313" key="8">
    <source>
        <dbReference type="EMBL" id="GAA0138535.1"/>
    </source>
</evidence>
<feature type="domain" description="A20-type" evidence="6">
    <location>
        <begin position="10"/>
        <end position="44"/>
    </location>
</feature>
<evidence type="ECO:0000313" key="9">
    <source>
        <dbReference type="Proteomes" id="UP001454036"/>
    </source>
</evidence>
<dbReference type="PANTHER" id="PTHR10634:SF67">
    <property type="entry name" value="AN1-TYPE ZINC FINGER PROTEIN 3"/>
    <property type="match status" value="1"/>
</dbReference>
<name>A0AAV3NGV0_LITER</name>
<dbReference type="Pfam" id="PF01754">
    <property type="entry name" value="zf-A20"/>
    <property type="match status" value="1"/>
</dbReference>
<organism evidence="8 9">
    <name type="scientific">Lithospermum erythrorhizon</name>
    <name type="common">Purple gromwell</name>
    <name type="synonym">Lithospermum officinale var. erythrorhizon</name>
    <dbReference type="NCBI Taxonomy" id="34254"/>
    <lineage>
        <taxon>Eukaryota</taxon>
        <taxon>Viridiplantae</taxon>
        <taxon>Streptophyta</taxon>
        <taxon>Embryophyta</taxon>
        <taxon>Tracheophyta</taxon>
        <taxon>Spermatophyta</taxon>
        <taxon>Magnoliopsida</taxon>
        <taxon>eudicotyledons</taxon>
        <taxon>Gunneridae</taxon>
        <taxon>Pentapetalae</taxon>
        <taxon>asterids</taxon>
        <taxon>lamiids</taxon>
        <taxon>Boraginales</taxon>
        <taxon>Boraginaceae</taxon>
        <taxon>Boraginoideae</taxon>
        <taxon>Lithospermeae</taxon>
        <taxon>Lithospermum</taxon>
    </lineage>
</organism>
<reference evidence="8 9" key="1">
    <citation type="submission" date="2024-01" db="EMBL/GenBank/DDBJ databases">
        <title>The complete chloroplast genome sequence of Lithospermum erythrorhizon: insights into the phylogenetic relationship among Boraginaceae species and the maternal lineages of purple gromwells.</title>
        <authorList>
            <person name="Okada T."/>
            <person name="Watanabe K."/>
        </authorList>
    </citation>
    <scope>NUCLEOTIDE SEQUENCE [LARGE SCALE GENOMIC DNA]</scope>
</reference>
<keyword evidence="9" id="KW-1185">Reference proteome</keyword>
<dbReference type="SMART" id="SM00154">
    <property type="entry name" value="ZnF_AN1"/>
    <property type="match status" value="1"/>
</dbReference>
<dbReference type="GO" id="GO:0008270">
    <property type="term" value="F:zinc ion binding"/>
    <property type="evidence" value="ECO:0007669"/>
    <property type="project" value="UniProtKB-KW"/>
</dbReference>
<evidence type="ECO:0000256" key="2">
    <source>
        <dbReference type="ARBA" id="ARBA00022723"/>
    </source>
</evidence>
<dbReference type="Proteomes" id="UP001454036">
    <property type="component" value="Unassembled WGS sequence"/>
</dbReference>
<comment type="caution">
    <text evidence="8">The sequence shown here is derived from an EMBL/GenBank/DDBJ whole genome shotgun (WGS) entry which is preliminary data.</text>
</comment>
<dbReference type="SUPFAM" id="SSF57716">
    <property type="entry name" value="Glucocorticoid receptor-like (DNA-binding domain)"/>
    <property type="match status" value="1"/>
</dbReference>
<accession>A0AAV3NGV0</accession>
<dbReference type="FunFam" id="4.10.1110.10:FF:000001">
    <property type="entry name" value="Zinc finger AN1-type containing 6"/>
    <property type="match status" value="1"/>
</dbReference>
<gene>
    <name evidence="8" type="ORF">LIER_34948</name>
</gene>
<dbReference type="SMART" id="SM00259">
    <property type="entry name" value="ZnF_A20"/>
    <property type="match status" value="1"/>
</dbReference>
<sequence length="170" mass="18331">MAEDHGCQSPEGHRLCANNCGFFGSPTTQDLCSKCYGDLFLKDQNSKSSSSDHFLNLSPSSSIIIPSLKKAEGAMLKTSPSQAAPPKVEAPEVDAIAAQAEVVVAAPPNRCSFCRKKVGLTGFKCRCGTTFCGTHRYPEQHSCSFDFKSMGREAIAKENPLIKADKLKKI</sequence>
<keyword evidence="3 5" id="KW-0863">Zinc-finger</keyword>
<evidence type="ECO:0000256" key="5">
    <source>
        <dbReference type="PROSITE-ProRule" id="PRU00449"/>
    </source>
</evidence>
<dbReference type="Gene3D" id="1.20.5.4770">
    <property type="match status" value="1"/>
</dbReference>
<dbReference type="Pfam" id="PF01428">
    <property type="entry name" value="zf-AN1"/>
    <property type="match status" value="1"/>
</dbReference>
<protein>
    <submittedName>
        <fullName evidence="8">Uncharacterized protein</fullName>
    </submittedName>
</protein>
<evidence type="ECO:0000256" key="1">
    <source>
        <dbReference type="ARBA" id="ARBA00003732"/>
    </source>
</evidence>
<evidence type="ECO:0000259" key="6">
    <source>
        <dbReference type="PROSITE" id="PS51036"/>
    </source>
</evidence>
<feature type="domain" description="AN1-type" evidence="7">
    <location>
        <begin position="105"/>
        <end position="151"/>
    </location>
</feature>
<evidence type="ECO:0000256" key="3">
    <source>
        <dbReference type="ARBA" id="ARBA00022771"/>
    </source>
</evidence>
<keyword evidence="4" id="KW-0862">Zinc</keyword>
<dbReference type="InterPro" id="IPR035896">
    <property type="entry name" value="AN1-like_Znf"/>
</dbReference>
<dbReference type="AlphaFoldDB" id="A0AAV3NGV0"/>
<dbReference type="InterPro" id="IPR000058">
    <property type="entry name" value="Znf_AN1"/>
</dbReference>
<dbReference type="SUPFAM" id="SSF118310">
    <property type="entry name" value="AN1-like Zinc finger"/>
    <property type="match status" value="1"/>
</dbReference>